<feature type="transmembrane region" description="Helical" evidence="1">
    <location>
        <begin position="168"/>
        <end position="190"/>
    </location>
</feature>
<evidence type="ECO:0000259" key="2">
    <source>
        <dbReference type="Pfam" id="PF00884"/>
    </source>
</evidence>
<dbReference type="SUPFAM" id="SSF53649">
    <property type="entry name" value="Alkaline phosphatase-like"/>
    <property type="match status" value="1"/>
</dbReference>
<evidence type="ECO:0000256" key="1">
    <source>
        <dbReference type="SAM" id="Phobius"/>
    </source>
</evidence>
<proteinExistence type="predicted"/>
<reference evidence="4 5" key="1">
    <citation type="submission" date="2013-09" db="EMBL/GenBank/DDBJ databases">
        <title>Whole genome shotgun sequence of Vibrio ezurae NBRC 102218.</title>
        <authorList>
            <person name="Yoshida I."/>
            <person name="Hosoyama A."/>
            <person name="Numata M."/>
            <person name="Hashimoto M."/>
            <person name="Hosoyama Y."/>
            <person name="Tsuchikane K."/>
            <person name="Noguchi M."/>
            <person name="Hirakata S."/>
            <person name="Ichikawa N."/>
            <person name="Ohji S."/>
            <person name="Yamazoe A."/>
            <person name="Fujita N."/>
        </authorList>
    </citation>
    <scope>NUCLEOTIDE SEQUENCE [LARGE SCALE GENOMIC DNA]</scope>
    <source>
        <strain evidence="4 5">NBRC 102218</strain>
    </source>
</reference>
<dbReference type="OrthoDB" id="236686at2"/>
<keyword evidence="1" id="KW-0812">Transmembrane</keyword>
<dbReference type="Pfam" id="PF00884">
    <property type="entry name" value="Sulfatase"/>
    <property type="match status" value="1"/>
</dbReference>
<feature type="transmembrane region" description="Helical" evidence="1">
    <location>
        <begin position="85"/>
        <end position="103"/>
    </location>
</feature>
<dbReference type="InterPro" id="IPR017850">
    <property type="entry name" value="Alkaline_phosphatase_core_sf"/>
</dbReference>
<keyword evidence="5" id="KW-1185">Reference proteome</keyword>
<gene>
    <name evidence="4" type="ORF">VEZ01S_53_00360</name>
</gene>
<dbReference type="GO" id="GO:0005886">
    <property type="term" value="C:plasma membrane"/>
    <property type="evidence" value="ECO:0007669"/>
    <property type="project" value="TreeGrafter"/>
</dbReference>
<name>U3AMU3_9VIBR</name>
<evidence type="ECO:0008006" key="6">
    <source>
        <dbReference type="Google" id="ProtNLM"/>
    </source>
</evidence>
<organism evidence="4 5">
    <name type="scientific">Vibrio ezurae NBRC 102218</name>
    <dbReference type="NCBI Taxonomy" id="1219080"/>
    <lineage>
        <taxon>Bacteria</taxon>
        <taxon>Pseudomonadati</taxon>
        <taxon>Pseudomonadota</taxon>
        <taxon>Gammaproteobacteria</taxon>
        <taxon>Vibrionales</taxon>
        <taxon>Vibrionaceae</taxon>
        <taxon>Vibrio</taxon>
    </lineage>
</organism>
<dbReference type="Gene3D" id="3.40.720.10">
    <property type="entry name" value="Alkaline Phosphatase, subunit A"/>
    <property type="match status" value="1"/>
</dbReference>
<dbReference type="Pfam" id="PF11893">
    <property type="entry name" value="DUF3413"/>
    <property type="match status" value="1"/>
</dbReference>
<keyword evidence="1" id="KW-0472">Membrane</keyword>
<feature type="transmembrane region" description="Helical" evidence="1">
    <location>
        <begin position="135"/>
        <end position="156"/>
    </location>
</feature>
<accession>U3AMU3</accession>
<feature type="transmembrane region" description="Helical" evidence="1">
    <location>
        <begin position="59"/>
        <end position="78"/>
    </location>
</feature>
<evidence type="ECO:0000259" key="3">
    <source>
        <dbReference type="Pfam" id="PF11893"/>
    </source>
</evidence>
<keyword evidence="1" id="KW-1133">Transmembrane helix</keyword>
<sequence length="599" mass="68989">MVNSGNSYAERVSRLVSWGHWFSFFNVIIAMLIGTRYIAESPWPETFLGQLYLTSSWVGHFGFLVFGLYVLCLFPITFIVPNFKLFRIVGVLASTIGLTVLLLDTQAYQELNLHLNPIVWELLLSDDKNAINAKWQTLFVLVPIIFFVQLALAEWVWRKQRKLSHKRIGRPIAVVFFIGFTFSHLIYIWADATFYNPITNQRANFPLSYPMTAKTFLERQGWFDREEYQQRIERGDASSEVLAYPLETLQISKNKSKDYNLLMVMVESLRADSMQPETMPTLSDFAAQNQNFSHHLSSGNDNTAAFGLFYGIPATYSASVRHFETEPLFIQQLLYRNYDLGLFSGVDSSTSIYNDIIFHSQEDALTTVDAKSDKNAVQSWQQWLGNETNKNWFSVVHLTQMQQFEEHLESTSNKDAKSVLHKAYLTSATKVDQSISQILDTLKEQNLLDNTVVVITSDHGWEFNETKTNSWGANSNYSQYQIQVPMVIHWPNKPAQEYTHVTSHFDLSVTLMQDLLGVTSNPVDFSSGKNLFDPSQRRWAMAGDSREFALVSNDEITVLDRYGNYKVYDHNYRRQRDAKPKLSVIMQGLSETKRFYEQN</sequence>
<dbReference type="eggNOG" id="COG3083">
    <property type="taxonomic scope" value="Bacteria"/>
</dbReference>
<dbReference type="STRING" id="1219080.VEZ01S_53_00360"/>
<evidence type="ECO:0000313" key="5">
    <source>
        <dbReference type="Proteomes" id="UP000016562"/>
    </source>
</evidence>
<dbReference type="AlphaFoldDB" id="U3AMU3"/>
<feature type="domain" description="Inner membrane protein YejM N-terminal" evidence="3">
    <location>
        <begin position="6"/>
        <end position="251"/>
    </location>
</feature>
<dbReference type="Proteomes" id="UP000016562">
    <property type="component" value="Unassembled WGS sequence"/>
</dbReference>
<dbReference type="CDD" id="cd16148">
    <property type="entry name" value="sulfatase_like"/>
    <property type="match status" value="1"/>
</dbReference>
<dbReference type="RefSeq" id="WP_021714933.1">
    <property type="nucleotide sequence ID" value="NZ_BATM01000053.1"/>
</dbReference>
<dbReference type="InterPro" id="IPR012159">
    <property type="entry name" value="YejM-like"/>
</dbReference>
<feature type="transmembrane region" description="Helical" evidence="1">
    <location>
        <begin position="21"/>
        <end position="39"/>
    </location>
</feature>
<dbReference type="InterPro" id="IPR000917">
    <property type="entry name" value="Sulfatase_N"/>
</dbReference>
<dbReference type="PIRSF" id="PIRSF004950">
    <property type="entry name" value="Mmb_sulf_HI0842"/>
    <property type="match status" value="1"/>
</dbReference>
<dbReference type="EMBL" id="BATM01000053">
    <property type="protein sequence ID" value="GAD81236.1"/>
    <property type="molecule type" value="Genomic_DNA"/>
</dbReference>
<dbReference type="PANTHER" id="PTHR43108:SF10">
    <property type="entry name" value="INNER MEMBRANE PROTEIN YEJM"/>
    <property type="match status" value="1"/>
</dbReference>
<dbReference type="InterPro" id="IPR024588">
    <property type="entry name" value="YejM_N"/>
</dbReference>
<comment type="caution">
    <text evidence="4">The sequence shown here is derived from an EMBL/GenBank/DDBJ whole genome shotgun (WGS) entry which is preliminary data.</text>
</comment>
<dbReference type="PANTHER" id="PTHR43108">
    <property type="entry name" value="N-ACETYLGLUCOSAMINE-6-SULFATASE FAMILY MEMBER"/>
    <property type="match status" value="1"/>
</dbReference>
<evidence type="ECO:0000313" key="4">
    <source>
        <dbReference type="EMBL" id="GAD81236.1"/>
    </source>
</evidence>
<protein>
    <recommendedName>
        <fullName evidence="6">Hydrolase</fullName>
    </recommendedName>
</protein>
<feature type="domain" description="Sulfatase N-terminal" evidence="2">
    <location>
        <begin position="260"/>
        <end position="513"/>
    </location>
</feature>